<feature type="transmembrane region" description="Helical" evidence="1">
    <location>
        <begin position="95"/>
        <end position="117"/>
    </location>
</feature>
<evidence type="ECO:0000313" key="4">
    <source>
        <dbReference type="Proteomes" id="UP000028349"/>
    </source>
</evidence>
<keyword evidence="4" id="KW-1185">Reference proteome</keyword>
<sequence>MFSHLGKARTPKHNLAIASVLSFVAGLVNVVGFFSVHKLTTNVTGHFAFFVDEVFKLNFENASHFALFVIFFFLGAFSANFMVETYSRIRESQTYILPIVGEALILAVIAFTGNYLIKSDPDIIVYSLLFAMGMQNSLVTSISKSIVRTTHLTGLFTDMGIEFSQLFFYKDKFHKRRLIKSIKLRLTIIFMFFVGGVSGGILFDHFGIQSLLLGSVILLGGLLYDFIKIKFLLMRRRRRRQ</sequence>
<feature type="transmembrane region" description="Helical" evidence="1">
    <location>
        <begin position="15"/>
        <end position="36"/>
    </location>
</feature>
<dbReference type="STRING" id="266748.HY04_14615"/>
<dbReference type="PANTHER" id="PTHR37314">
    <property type="entry name" value="SLR0142 PROTEIN"/>
    <property type="match status" value="1"/>
</dbReference>
<feature type="transmembrane region" description="Helical" evidence="1">
    <location>
        <begin position="208"/>
        <end position="227"/>
    </location>
</feature>
<keyword evidence="1" id="KW-0812">Transmembrane</keyword>
<evidence type="ECO:0000313" key="2">
    <source>
        <dbReference type="EMBL" id="KEY19618.1"/>
    </source>
</evidence>
<dbReference type="AlphaFoldDB" id="A0A448NNX2"/>
<proteinExistence type="predicted"/>
<reference evidence="3 5" key="2">
    <citation type="submission" date="2018-12" db="EMBL/GenBank/DDBJ databases">
        <authorList>
            <consortium name="Pathogen Informatics"/>
        </authorList>
    </citation>
    <scope>NUCLEOTIDE SEQUENCE [LARGE SCALE GENOMIC DNA]</scope>
    <source>
        <strain evidence="3 5">NCTC13489</strain>
    </source>
</reference>
<accession>A0A448NNX2</accession>
<keyword evidence="1" id="KW-0472">Membrane</keyword>
<evidence type="ECO:0000313" key="5">
    <source>
        <dbReference type="Proteomes" id="UP000270036"/>
    </source>
</evidence>
<dbReference type="PANTHER" id="PTHR37314:SF4">
    <property type="entry name" value="UPF0700 TRANSMEMBRANE PROTEIN YOAK"/>
    <property type="match status" value="1"/>
</dbReference>
<evidence type="ECO:0000313" key="3">
    <source>
        <dbReference type="EMBL" id="VEH96964.1"/>
    </source>
</evidence>
<organism evidence="3 5">
    <name type="scientific">Kaistella antarctica</name>
    <dbReference type="NCBI Taxonomy" id="266748"/>
    <lineage>
        <taxon>Bacteria</taxon>
        <taxon>Pseudomonadati</taxon>
        <taxon>Bacteroidota</taxon>
        <taxon>Flavobacteriia</taxon>
        <taxon>Flavobacteriales</taxon>
        <taxon>Weeksellaceae</taxon>
        <taxon>Chryseobacterium group</taxon>
        <taxon>Kaistella</taxon>
    </lineage>
</organism>
<dbReference type="Pfam" id="PF06912">
    <property type="entry name" value="DUF1275"/>
    <property type="match status" value="1"/>
</dbReference>
<dbReference type="EMBL" id="LR134441">
    <property type="protein sequence ID" value="VEH96964.1"/>
    <property type="molecule type" value="Genomic_DNA"/>
</dbReference>
<evidence type="ECO:0000256" key="1">
    <source>
        <dbReference type="SAM" id="Phobius"/>
    </source>
</evidence>
<dbReference type="OrthoDB" id="270162at2"/>
<dbReference type="KEGG" id="cant:NCTC13489_00657"/>
<dbReference type="EMBL" id="JPEP01000002">
    <property type="protein sequence ID" value="KEY19618.1"/>
    <property type="molecule type" value="Genomic_DNA"/>
</dbReference>
<dbReference type="InterPro" id="IPR010699">
    <property type="entry name" value="DUF1275"/>
</dbReference>
<reference evidence="2 4" key="1">
    <citation type="submission" date="2014-07" db="EMBL/GenBank/DDBJ databases">
        <authorList>
            <person name="Pisani N.G."/>
            <person name="Newman J.D."/>
        </authorList>
    </citation>
    <scope>NUCLEOTIDE SEQUENCE [LARGE SCALE GENOMIC DNA]</scope>
    <source>
        <strain evidence="2 4">LMG 24720</strain>
    </source>
</reference>
<dbReference type="RefSeq" id="WP_034720893.1">
    <property type="nucleotide sequence ID" value="NZ_FOIX01000003.1"/>
</dbReference>
<name>A0A448NNX2_9FLAO</name>
<dbReference type="Proteomes" id="UP000270036">
    <property type="component" value="Chromosome"/>
</dbReference>
<dbReference type="Proteomes" id="UP000028349">
    <property type="component" value="Unassembled WGS sequence"/>
</dbReference>
<feature type="transmembrane region" description="Helical" evidence="1">
    <location>
        <begin position="65"/>
        <end position="83"/>
    </location>
</feature>
<keyword evidence="1" id="KW-1133">Transmembrane helix</keyword>
<feature type="transmembrane region" description="Helical" evidence="1">
    <location>
        <begin position="123"/>
        <end position="142"/>
    </location>
</feature>
<protein>
    <submittedName>
        <fullName evidence="2 3">Membrane protein</fullName>
    </submittedName>
</protein>
<feature type="transmembrane region" description="Helical" evidence="1">
    <location>
        <begin position="182"/>
        <end position="202"/>
    </location>
</feature>
<gene>
    <name evidence="2" type="ORF">HY04_14615</name>
    <name evidence="3" type="ORF">NCTC13489_00657</name>
</gene>